<dbReference type="PROSITE" id="PS50106">
    <property type="entry name" value="PDZ"/>
    <property type="match status" value="1"/>
</dbReference>
<dbReference type="CDD" id="cd06714">
    <property type="entry name" value="PDZ_RIM-like"/>
    <property type="match status" value="1"/>
</dbReference>
<organism evidence="6 7">
    <name type="scientific">Aedes albopictus</name>
    <name type="common">Asian tiger mosquito</name>
    <name type="synonym">Stegomyia albopicta</name>
    <dbReference type="NCBI Taxonomy" id="7160"/>
    <lineage>
        <taxon>Eukaryota</taxon>
        <taxon>Metazoa</taxon>
        <taxon>Ecdysozoa</taxon>
        <taxon>Arthropoda</taxon>
        <taxon>Hexapoda</taxon>
        <taxon>Insecta</taxon>
        <taxon>Pterygota</taxon>
        <taxon>Neoptera</taxon>
        <taxon>Endopterygota</taxon>
        <taxon>Diptera</taxon>
        <taxon>Nematocera</taxon>
        <taxon>Culicoidea</taxon>
        <taxon>Culicidae</taxon>
        <taxon>Culicinae</taxon>
        <taxon>Aedini</taxon>
        <taxon>Aedes</taxon>
        <taxon>Stegomyia</taxon>
    </lineage>
</organism>
<name>A0ABM1ZIM6_AEDAL</name>
<dbReference type="InterPro" id="IPR035892">
    <property type="entry name" value="C2_domain_sf"/>
</dbReference>
<evidence type="ECO:0000256" key="3">
    <source>
        <dbReference type="SAM" id="MobiDB-lite"/>
    </source>
</evidence>
<dbReference type="EnsemblMetazoa" id="AALFPA23_018848.R27705">
    <property type="protein sequence ID" value="AALFPA23_018848.P27705"/>
    <property type="gene ID" value="AALFPA23_018848"/>
</dbReference>
<proteinExistence type="predicted"/>
<accession>A0ABM1ZIM6</accession>
<dbReference type="PANTHER" id="PTHR12157:SF24">
    <property type="entry name" value="FIFE, ISOFORM D"/>
    <property type="match status" value="1"/>
</dbReference>
<feature type="region of interest" description="Disordered" evidence="3">
    <location>
        <begin position="792"/>
        <end position="853"/>
    </location>
</feature>
<feature type="compositionally biased region" description="Basic and acidic residues" evidence="3">
    <location>
        <begin position="264"/>
        <end position="278"/>
    </location>
</feature>
<dbReference type="EnsemblMetazoa" id="AALFPA23_018848.R27708">
    <property type="protein sequence ID" value="AALFPA23_018848.P27708"/>
    <property type="gene ID" value="AALFPA23_018848"/>
</dbReference>
<dbReference type="InterPro" id="IPR013083">
    <property type="entry name" value="Znf_RING/FYVE/PHD"/>
</dbReference>
<comment type="subcellular location">
    <subcellularLocation>
        <location evidence="2">Synapse</location>
    </subcellularLocation>
</comment>
<dbReference type="EnsemblMetazoa" id="AALFPA23_018848.R27709">
    <property type="protein sequence ID" value="AALFPA23_018848.P27709"/>
    <property type="gene ID" value="AALFPA23_018848"/>
</dbReference>
<dbReference type="InterPro" id="IPR001478">
    <property type="entry name" value="PDZ"/>
</dbReference>
<dbReference type="SUPFAM" id="SSF50156">
    <property type="entry name" value="PDZ domain-like"/>
    <property type="match status" value="1"/>
</dbReference>
<dbReference type="InterPro" id="IPR000008">
    <property type="entry name" value="C2_dom"/>
</dbReference>
<dbReference type="GeneID" id="109432845"/>
<dbReference type="RefSeq" id="XP_062714629.1">
    <property type="nucleotide sequence ID" value="XM_062858645.1"/>
</dbReference>
<dbReference type="PANTHER" id="PTHR12157">
    <property type="entry name" value="REGULATING SYNAPTIC MEMBRANE EXOCYTOSIS PROTEIN"/>
    <property type="match status" value="1"/>
</dbReference>
<feature type="region of interest" description="Disordered" evidence="3">
    <location>
        <begin position="528"/>
        <end position="577"/>
    </location>
</feature>
<dbReference type="RefSeq" id="XP_029719217.2">
    <property type="nucleotide sequence ID" value="XM_029863357.2"/>
</dbReference>
<keyword evidence="1" id="KW-0770">Synapse</keyword>
<dbReference type="Gene3D" id="2.60.40.150">
    <property type="entry name" value="C2 domain"/>
    <property type="match status" value="2"/>
</dbReference>
<feature type="domain" description="PDZ" evidence="5">
    <location>
        <begin position="424"/>
        <end position="515"/>
    </location>
</feature>
<feature type="compositionally biased region" description="Polar residues" evidence="3">
    <location>
        <begin position="842"/>
        <end position="853"/>
    </location>
</feature>
<dbReference type="EnsemblMetazoa" id="AALFPA23_018848.R27710">
    <property type="protein sequence ID" value="AALFPA23_018848.P27710"/>
    <property type="gene ID" value="AALFPA23_018848"/>
</dbReference>
<dbReference type="SUPFAM" id="SSF49562">
    <property type="entry name" value="C2 domain (Calcium/lipid-binding domain, CaLB)"/>
    <property type="match status" value="2"/>
</dbReference>
<feature type="compositionally biased region" description="Low complexity" evidence="3">
    <location>
        <begin position="229"/>
        <end position="239"/>
    </location>
</feature>
<dbReference type="SMART" id="SM00239">
    <property type="entry name" value="C2"/>
    <property type="match status" value="2"/>
</dbReference>
<evidence type="ECO:0000313" key="7">
    <source>
        <dbReference type="Proteomes" id="UP000069940"/>
    </source>
</evidence>
<dbReference type="RefSeq" id="XP_062714631.1">
    <property type="nucleotide sequence ID" value="XM_062858647.1"/>
</dbReference>
<dbReference type="Proteomes" id="UP000069940">
    <property type="component" value="Unassembled WGS sequence"/>
</dbReference>
<dbReference type="Pfam" id="PF00595">
    <property type="entry name" value="PDZ"/>
    <property type="match status" value="1"/>
</dbReference>
<evidence type="ECO:0000256" key="2">
    <source>
        <dbReference type="ARBA" id="ARBA00034103"/>
    </source>
</evidence>
<dbReference type="PROSITE" id="PS50004">
    <property type="entry name" value="C2"/>
    <property type="match status" value="2"/>
</dbReference>
<evidence type="ECO:0000256" key="1">
    <source>
        <dbReference type="ARBA" id="ARBA00023018"/>
    </source>
</evidence>
<dbReference type="InterPro" id="IPR039032">
    <property type="entry name" value="Rim-like"/>
</dbReference>
<dbReference type="Gene3D" id="2.30.42.10">
    <property type="match status" value="1"/>
</dbReference>
<keyword evidence="7" id="KW-1185">Reference proteome</keyword>
<sequence length="1061" mass="118378">MLPTNVMSFMKKMVAPEEVPQSNMESTGTFGKLKQTLSSSLLTAQDRVNKMSPRPSLIPDTENSVQSEPTTSTQQSSRAAETPKPIGRSGSCRICLKAFKPNEFSKTCVECDQKVCEDCASYSKLDECEFMETWRCSVCRRKMASRVFIPQESTDSVLEIPVLETLQRRHSDVKLGSTQCLGVDNGSALVPPRSPELRRHSDVSPASLKELEKLKGAKASDTEWRKGHSAAPSRSSSPPRRMELETATSRIASRRPSMRMTRQRSYDDDIKSNTESKVMEPSLGLPAPMPRRKSAYDVYAPGVLASALQAASLKEPDAPGSRRPSFKMPVNDNSLEHEDMPSPDHIIQSALTVDEERRNKRRGSQLPDISALRNAQNAGNLPVYQIPALEDLEAPRRQTSLDGEAIKIVIHDVDSGPLCASKRRVVLQKDPADKAHRTRGFGMRVVGGKTGTDGRLFAYIVWTVPGGPAEKGGLQQGDKILEWCGTSLVDRSFEEVCAIMDRTGDVIELLVEHATDFRMCDLLDDGTSGNPNNQMKSNADMSNLGFTSENEPVADKSPSSPTRRKLPKTPEQLAREKQVSGRVQIQVWYHGDRNELVVSLMAGDDLPPRDESLGYGGLPEAYASIKLMPKTHETHVVQTEVSSPSLNPIWNATITFRGVSSDTLFDRYIDVALYDLLPQSEPVYLGECKVMLQKAFLDDVAVWYRLEDPKQLRGAPPSKMSWSSPRNSISGDVTKLIRGSDYRFQRSVSDDVDSIGDGSSLLHPDHAWAFSRRGSSQSETLEIETYQLGKGFSKSLPGSRRSSFQDQDKCKSGELTPTLAYNRERRRSSAAKRNPEELRRAFNQSRGEFTRTMSLSRELERKNSKKTLNQSMSEKNTDKIERMISNLKIKTDNTRDLQVEPTTPIFSISSLGPGQILPKGSQHSLKCVGELRLAVTLDKSILELKVISARNLVPEDSEATPDTYVKCYLKDGDRLRHKKKTRVVKYSPEPQYNQVLKYSASDLFGRTILVTVWQKSLGFEHNQSIGGTELFFNTYKMKSPIESWYPLFPSQHVIPNQNDSP</sequence>
<protein>
    <submittedName>
        <fullName evidence="6">Uncharacterized protein</fullName>
    </submittedName>
</protein>
<dbReference type="InterPro" id="IPR036034">
    <property type="entry name" value="PDZ_sf"/>
</dbReference>
<feature type="compositionally biased region" description="Low complexity" evidence="3">
    <location>
        <begin position="64"/>
        <end position="77"/>
    </location>
</feature>
<feature type="domain" description="C2" evidence="4">
    <location>
        <begin position="927"/>
        <end position="1045"/>
    </location>
</feature>
<evidence type="ECO:0000259" key="5">
    <source>
        <dbReference type="PROSITE" id="PS50106"/>
    </source>
</evidence>
<evidence type="ECO:0000259" key="4">
    <source>
        <dbReference type="PROSITE" id="PS50004"/>
    </source>
</evidence>
<evidence type="ECO:0000313" key="6">
    <source>
        <dbReference type="EnsemblMetazoa" id="AALFPA23_018848.P27706"/>
    </source>
</evidence>
<dbReference type="SMART" id="SM00228">
    <property type="entry name" value="PDZ"/>
    <property type="match status" value="1"/>
</dbReference>
<dbReference type="RefSeq" id="XP_029719218.2">
    <property type="nucleotide sequence ID" value="XM_029863358.2"/>
</dbReference>
<feature type="region of interest" description="Disordered" evidence="3">
    <location>
        <begin position="48"/>
        <end position="87"/>
    </location>
</feature>
<dbReference type="RefSeq" id="XP_062714630.1">
    <property type="nucleotide sequence ID" value="XM_062858646.1"/>
</dbReference>
<feature type="compositionally biased region" description="Polar residues" evidence="3">
    <location>
        <begin position="528"/>
        <end position="550"/>
    </location>
</feature>
<feature type="domain" description="C2" evidence="4">
    <location>
        <begin position="579"/>
        <end position="704"/>
    </location>
</feature>
<dbReference type="EnsemblMetazoa" id="AALFPA23_018848.R27706">
    <property type="protein sequence ID" value="AALFPA23_018848.P27706"/>
    <property type="gene ID" value="AALFPA23_018848"/>
</dbReference>
<dbReference type="InterPro" id="IPR011011">
    <property type="entry name" value="Znf_FYVE_PHD"/>
</dbReference>
<dbReference type="SUPFAM" id="SSF57903">
    <property type="entry name" value="FYVE/PHD zinc finger"/>
    <property type="match status" value="1"/>
</dbReference>
<feature type="compositionally biased region" description="Basic and acidic residues" evidence="3">
    <location>
        <begin position="209"/>
        <end position="226"/>
    </location>
</feature>
<reference evidence="7" key="1">
    <citation type="journal article" date="2015" name="Proc. Natl. Acad. Sci. U.S.A.">
        <title>Genome sequence of the Asian Tiger mosquito, Aedes albopictus, reveals insights into its biology, genetics, and evolution.</title>
        <authorList>
            <person name="Chen X.G."/>
            <person name="Jiang X."/>
            <person name="Gu J."/>
            <person name="Xu M."/>
            <person name="Wu Y."/>
            <person name="Deng Y."/>
            <person name="Zhang C."/>
            <person name="Bonizzoni M."/>
            <person name="Dermauw W."/>
            <person name="Vontas J."/>
            <person name="Armbruster P."/>
            <person name="Huang X."/>
            <person name="Yang Y."/>
            <person name="Zhang H."/>
            <person name="He W."/>
            <person name="Peng H."/>
            <person name="Liu Y."/>
            <person name="Wu K."/>
            <person name="Chen J."/>
            <person name="Lirakis M."/>
            <person name="Topalis P."/>
            <person name="Van Leeuwen T."/>
            <person name="Hall A.B."/>
            <person name="Jiang X."/>
            <person name="Thorpe C."/>
            <person name="Mueller R.L."/>
            <person name="Sun C."/>
            <person name="Waterhouse R.M."/>
            <person name="Yan G."/>
            <person name="Tu Z.J."/>
            <person name="Fang X."/>
            <person name="James A.A."/>
        </authorList>
    </citation>
    <scope>NUCLEOTIDE SEQUENCE [LARGE SCALE GENOMIC DNA]</scope>
    <source>
        <strain evidence="7">Foshan</strain>
    </source>
</reference>
<dbReference type="Gene3D" id="3.30.40.10">
    <property type="entry name" value="Zinc/RING finger domain, C3HC4 (zinc finger)"/>
    <property type="match status" value="1"/>
</dbReference>
<dbReference type="Pfam" id="PF00168">
    <property type="entry name" value="C2"/>
    <property type="match status" value="2"/>
</dbReference>
<reference evidence="6" key="2">
    <citation type="submission" date="2025-05" db="UniProtKB">
        <authorList>
            <consortium name="EnsemblMetazoa"/>
        </authorList>
    </citation>
    <scope>IDENTIFICATION</scope>
    <source>
        <strain evidence="6">Foshan</strain>
    </source>
</reference>
<feature type="region of interest" description="Disordered" evidence="3">
    <location>
        <begin position="185"/>
        <end position="288"/>
    </location>
</feature>